<dbReference type="InterPro" id="IPR003188">
    <property type="entry name" value="PTS_IIA_lac/cel"/>
</dbReference>
<evidence type="ECO:0000256" key="7">
    <source>
        <dbReference type="PROSITE-ProRule" id="PRU00418"/>
    </source>
</evidence>
<comment type="caution">
    <text evidence="8">The sequence shown here is derived from an EMBL/GenBank/DDBJ whole genome shotgun (WGS) entry which is preliminary data.</text>
</comment>
<sequence length="107" mass="11869">MNKEELQSMSFQLVAHAGEASAHFYEAIACAKSGSYEEANEKLGLGDKAIIEAHEAQTALLRAEVTGEDIAFSILLMHAQDHLMTTALLGRMAREFISVYKEMRHED</sequence>
<feature type="active site" description="Tele-phosphohistidine intermediate" evidence="5">
    <location>
        <position position="78"/>
    </location>
</feature>
<keyword evidence="2" id="KW-0762">Sugar transport</keyword>
<evidence type="ECO:0008006" key="10">
    <source>
        <dbReference type="Google" id="ProtNLM"/>
    </source>
</evidence>
<dbReference type="eggNOG" id="COG1447">
    <property type="taxonomic scope" value="Bacteria"/>
</dbReference>
<keyword evidence="4" id="KW-0598">Phosphotransferase system</keyword>
<dbReference type="PANTHER" id="PTHR34382">
    <property type="entry name" value="PTS SYSTEM N,N'-DIACETYLCHITOBIOSE-SPECIFIC EIIA COMPONENT"/>
    <property type="match status" value="1"/>
</dbReference>
<dbReference type="GO" id="GO:0046872">
    <property type="term" value="F:metal ion binding"/>
    <property type="evidence" value="ECO:0007669"/>
    <property type="project" value="UniProtKB-KW"/>
</dbReference>
<dbReference type="GeneID" id="62759235"/>
<name>G1WJM3_9ACTN</name>
<reference evidence="8 9" key="1">
    <citation type="submission" date="2011-06" db="EMBL/GenBank/DDBJ databases">
        <title>The Genome Sequence of Collinsella tanakaei YIT 12063.</title>
        <authorList>
            <consortium name="The Broad Institute Genome Sequencing Platform"/>
            <person name="Earl A."/>
            <person name="Ward D."/>
            <person name="Feldgarden M."/>
            <person name="Gevers D."/>
            <person name="Morotomi M."/>
            <person name="Young S.K."/>
            <person name="Zeng Q."/>
            <person name="Gargeya S."/>
            <person name="Fitzgerald M."/>
            <person name="Haas B."/>
            <person name="Abouelleil A."/>
            <person name="Alvarado L."/>
            <person name="Arachchi H.M."/>
            <person name="Berlin A."/>
            <person name="Brown A."/>
            <person name="Chapman S.B."/>
            <person name="Chen Z."/>
            <person name="Dunbar C."/>
            <person name="Freedman E."/>
            <person name="Gearin G."/>
            <person name="Gellesch M."/>
            <person name="Goldberg J."/>
            <person name="Griggs A."/>
            <person name="Gujja S."/>
            <person name="Heiman D."/>
            <person name="Howarth C."/>
            <person name="Larson L."/>
            <person name="Lui A."/>
            <person name="MacDonald P.J.P."/>
            <person name="Mehta T."/>
            <person name="Montmayeur A."/>
            <person name="Murphy C."/>
            <person name="Neiman D."/>
            <person name="Pearson M."/>
            <person name="Priest M."/>
            <person name="Roberts A."/>
            <person name="Saif S."/>
            <person name="Shea T."/>
            <person name="Shenoy N."/>
            <person name="Sisk P."/>
            <person name="Stolte C."/>
            <person name="Sykes S."/>
            <person name="Wortman J."/>
            <person name="Nusbaum C."/>
            <person name="Birren B."/>
        </authorList>
    </citation>
    <scope>NUCLEOTIDE SEQUENCE [LARGE SCALE GENOMIC DNA]</scope>
    <source>
        <strain evidence="8 9">YIT 12063</strain>
    </source>
</reference>
<dbReference type="Proteomes" id="UP000004830">
    <property type="component" value="Unassembled WGS sequence"/>
</dbReference>
<dbReference type="HOGENOM" id="CLU_152490_1_0_11"/>
<protein>
    <recommendedName>
        <fullName evidence="10">PTS lactose/cellobiose transporter subunit IIA</fullName>
    </recommendedName>
</protein>
<evidence type="ECO:0000313" key="9">
    <source>
        <dbReference type="Proteomes" id="UP000004830"/>
    </source>
</evidence>
<keyword evidence="6" id="KW-0460">Magnesium</keyword>
<accession>G1WJM3</accession>
<keyword evidence="9" id="KW-1185">Reference proteome</keyword>
<dbReference type="EMBL" id="ADLS01000019">
    <property type="protein sequence ID" value="EGX70089.1"/>
    <property type="molecule type" value="Genomic_DNA"/>
</dbReference>
<evidence type="ECO:0000256" key="5">
    <source>
        <dbReference type="PIRSR" id="PIRSR000699-1"/>
    </source>
</evidence>
<feature type="binding site" evidence="6">
    <location>
        <position position="81"/>
    </location>
    <ligand>
        <name>Mg(2+)</name>
        <dbReference type="ChEBI" id="CHEBI:18420"/>
        <note>ligand shared between all trimeric partners</note>
    </ligand>
</feature>
<dbReference type="RefSeq" id="WP_009141570.1">
    <property type="nucleotide sequence ID" value="NZ_JH126470.1"/>
</dbReference>
<dbReference type="Pfam" id="PF02255">
    <property type="entry name" value="PTS_IIA"/>
    <property type="match status" value="1"/>
</dbReference>
<dbReference type="PATRIC" id="fig|742742.3.peg.1516"/>
<gene>
    <name evidence="8" type="ORF">HMPREF9452_01536</name>
</gene>
<evidence type="ECO:0000256" key="1">
    <source>
        <dbReference type="ARBA" id="ARBA00022448"/>
    </source>
</evidence>
<evidence type="ECO:0000256" key="3">
    <source>
        <dbReference type="ARBA" id="ARBA00022679"/>
    </source>
</evidence>
<keyword evidence="3" id="KW-0808">Transferase</keyword>
<comment type="cofactor">
    <cofactor evidence="6">
        <name>Mg(2+)</name>
        <dbReference type="ChEBI" id="CHEBI:18420"/>
    </cofactor>
    <text evidence="6">Binds 1 Mg(2+) ion per trimer.</text>
</comment>
<organism evidence="8 9">
    <name type="scientific">Collinsella tanakaei YIT 12063</name>
    <dbReference type="NCBI Taxonomy" id="742742"/>
    <lineage>
        <taxon>Bacteria</taxon>
        <taxon>Bacillati</taxon>
        <taxon>Actinomycetota</taxon>
        <taxon>Coriobacteriia</taxon>
        <taxon>Coriobacteriales</taxon>
        <taxon>Coriobacteriaceae</taxon>
        <taxon>Collinsella</taxon>
    </lineage>
</organism>
<dbReference type="CDD" id="cd00215">
    <property type="entry name" value="PTS_IIA_lac"/>
    <property type="match status" value="1"/>
</dbReference>
<dbReference type="SUPFAM" id="SSF46973">
    <property type="entry name" value="Enzyme IIa from lactose specific PTS, IIa-lac"/>
    <property type="match status" value="1"/>
</dbReference>
<keyword evidence="6" id="KW-0479">Metal-binding</keyword>
<evidence type="ECO:0000256" key="4">
    <source>
        <dbReference type="ARBA" id="ARBA00022683"/>
    </source>
</evidence>
<evidence type="ECO:0000313" key="8">
    <source>
        <dbReference type="EMBL" id="EGX70089.1"/>
    </source>
</evidence>
<dbReference type="PANTHER" id="PTHR34382:SF7">
    <property type="entry name" value="PTS SYSTEM N,N'-DIACETYLCHITOBIOSE-SPECIFIC EIIA COMPONENT"/>
    <property type="match status" value="1"/>
</dbReference>
<dbReference type="InterPro" id="IPR036542">
    <property type="entry name" value="PTS_IIA_lac/cel_sf"/>
</dbReference>
<dbReference type="Gene3D" id="1.20.58.80">
    <property type="entry name" value="Phosphotransferase system, lactose/cellobiose-type IIA subunit"/>
    <property type="match status" value="1"/>
</dbReference>
<dbReference type="STRING" id="742742.HMPREF9452_01536"/>
<dbReference type="GO" id="GO:0016740">
    <property type="term" value="F:transferase activity"/>
    <property type="evidence" value="ECO:0007669"/>
    <property type="project" value="UniProtKB-KW"/>
</dbReference>
<dbReference type="AlphaFoldDB" id="G1WJM3"/>
<proteinExistence type="predicted"/>
<dbReference type="GO" id="GO:0009401">
    <property type="term" value="P:phosphoenolpyruvate-dependent sugar phosphotransferase system"/>
    <property type="evidence" value="ECO:0007669"/>
    <property type="project" value="UniProtKB-KW"/>
</dbReference>
<dbReference type="OrthoDB" id="350602at2"/>
<evidence type="ECO:0000256" key="2">
    <source>
        <dbReference type="ARBA" id="ARBA00022597"/>
    </source>
</evidence>
<dbReference type="PIRSF" id="PIRSF000699">
    <property type="entry name" value="PTS_IILac_III"/>
    <property type="match status" value="1"/>
</dbReference>
<feature type="modified residue" description="Phosphohistidine; by HPr" evidence="7">
    <location>
        <position position="78"/>
    </location>
</feature>
<evidence type="ECO:0000256" key="6">
    <source>
        <dbReference type="PIRSR" id="PIRSR000699-2"/>
    </source>
</evidence>
<keyword evidence="1" id="KW-0813">Transport</keyword>
<dbReference type="PROSITE" id="PS51095">
    <property type="entry name" value="PTS_EIIA_TYPE_3"/>
    <property type="match status" value="1"/>
</dbReference>